<reference evidence="4" key="1">
    <citation type="submission" date="2021-04" db="EMBL/GenBank/DDBJ databases">
        <authorList>
            <person name="Hartkoorn R.C."/>
            <person name="Beaudoing E."/>
            <person name="Hot D."/>
        </authorList>
    </citation>
    <scope>NUCLEOTIDE SEQUENCE</scope>
    <source>
        <strain evidence="4">NRRL B-16292</strain>
    </source>
</reference>
<keyword evidence="2" id="KW-0804">Transcription</keyword>
<keyword evidence="1" id="KW-0805">Transcription regulation</keyword>
<dbReference type="InterPro" id="IPR041916">
    <property type="entry name" value="Anti_sigma_zinc_sf"/>
</dbReference>
<evidence type="ECO:0000313" key="4">
    <source>
        <dbReference type="EMBL" id="UWP87054.1"/>
    </source>
</evidence>
<feature type="transmembrane region" description="Helical" evidence="3">
    <location>
        <begin position="247"/>
        <end position="265"/>
    </location>
</feature>
<dbReference type="Gene3D" id="1.10.10.1320">
    <property type="entry name" value="Anti-sigma factor, zinc-finger domain"/>
    <property type="match status" value="1"/>
</dbReference>
<name>A0ABY5WC73_9ACTN</name>
<protein>
    <recommendedName>
        <fullName evidence="6">Integral membrane protein</fullName>
    </recommendedName>
</protein>
<evidence type="ECO:0000256" key="3">
    <source>
        <dbReference type="SAM" id="Phobius"/>
    </source>
</evidence>
<proteinExistence type="predicted"/>
<keyword evidence="5" id="KW-1185">Reference proteome</keyword>
<evidence type="ECO:0000256" key="2">
    <source>
        <dbReference type="ARBA" id="ARBA00023163"/>
    </source>
</evidence>
<dbReference type="Proteomes" id="UP001059617">
    <property type="component" value="Chromosome"/>
</dbReference>
<evidence type="ECO:0008006" key="6">
    <source>
        <dbReference type="Google" id="ProtNLM"/>
    </source>
</evidence>
<reference evidence="4" key="2">
    <citation type="submission" date="2022-09" db="EMBL/GenBank/DDBJ databases">
        <title>Biosynthetic gene clusters of Dactylosporangioum fulvum.</title>
        <authorList>
            <person name="Caradec T."/>
        </authorList>
    </citation>
    <scope>NUCLEOTIDE SEQUENCE</scope>
    <source>
        <strain evidence="4">NRRL B-16292</strain>
    </source>
</reference>
<evidence type="ECO:0000313" key="5">
    <source>
        <dbReference type="Proteomes" id="UP001059617"/>
    </source>
</evidence>
<dbReference type="RefSeq" id="WP_259866852.1">
    <property type="nucleotide sequence ID" value="NZ_BAAAST010000237.1"/>
</dbReference>
<feature type="transmembrane region" description="Helical" evidence="3">
    <location>
        <begin position="219"/>
        <end position="241"/>
    </location>
</feature>
<organism evidence="4 5">
    <name type="scientific">Dactylosporangium fulvum</name>
    <dbReference type="NCBI Taxonomy" id="53359"/>
    <lineage>
        <taxon>Bacteria</taxon>
        <taxon>Bacillati</taxon>
        <taxon>Actinomycetota</taxon>
        <taxon>Actinomycetes</taxon>
        <taxon>Micromonosporales</taxon>
        <taxon>Micromonosporaceae</taxon>
        <taxon>Dactylosporangium</taxon>
    </lineage>
</organism>
<dbReference type="EMBL" id="CP073720">
    <property type="protein sequence ID" value="UWP87054.1"/>
    <property type="molecule type" value="Genomic_DNA"/>
</dbReference>
<evidence type="ECO:0000256" key="1">
    <source>
        <dbReference type="ARBA" id="ARBA00023015"/>
    </source>
</evidence>
<keyword evidence="3" id="KW-0472">Membrane</keyword>
<feature type="transmembrane region" description="Helical" evidence="3">
    <location>
        <begin position="103"/>
        <end position="120"/>
    </location>
</feature>
<keyword evidence="3" id="KW-0812">Transmembrane</keyword>
<sequence length="283" mass="28917">MTTPRPTVPGRAWHVPDEDLARYAARTLVAPASWSVETHLTACAGCRGRLTALAGPALVDEGWARIDAELDAPVPGPVERLLMAVGVPDHTARLLAATPALRLSWLAAVALTLAMTAVTAGLAGPLVFLAVAPLLPLAGVAASFGPGIDPTHEITVVAPFHAFRLLMLRCVAVLSINTVLCAAASLTLPDLGARAAGWFLPSLVLTVAALLLSPRLGPVVAASTVGAAWAVLVAATAGALFTAGGQASLAGAVVLAAAVLTRRASAFDTARPLPRANTIRRFR</sequence>
<accession>A0ABY5WC73</accession>
<gene>
    <name evidence="4" type="ORF">Dfulv_23545</name>
</gene>
<feature type="transmembrane region" description="Helical" evidence="3">
    <location>
        <begin position="166"/>
        <end position="189"/>
    </location>
</feature>
<keyword evidence="3" id="KW-1133">Transmembrane helix</keyword>
<feature type="transmembrane region" description="Helical" evidence="3">
    <location>
        <begin position="195"/>
        <end position="212"/>
    </location>
</feature>
<feature type="transmembrane region" description="Helical" evidence="3">
    <location>
        <begin position="126"/>
        <end position="145"/>
    </location>
</feature>